<evidence type="ECO:0000313" key="3">
    <source>
        <dbReference type="Proteomes" id="UP001500929"/>
    </source>
</evidence>
<protein>
    <submittedName>
        <fullName evidence="2">Cupin domain-containing protein</fullName>
    </submittedName>
</protein>
<dbReference type="SUPFAM" id="SSF51182">
    <property type="entry name" value="RmlC-like cupins"/>
    <property type="match status" value="1"/>
</dbReference>
<feature type="domain" description="(S)-ureidoglycine aminohydrolase cupin" evidence="1">
    <location>
        <begin position="44"/>
        <end position="109"/>
    </location>
</feature>
<proteinExistence type="predicted"/>
<reference evidence="3" key="1">
    <citation type="journal article" date="2019" name="Int. J. Syst. Evol. Microbiol.">
        <title>The Global Catalogue of Microorganisms (GCM) 10K type strain sequencing project: providing services to taxonomists for standard genome sequencing and annotation.</title>
        <authorList>
            <consortium name="The Broad Institute Genomics Platform"/>
            <consortium name="The Broad Institute Genome Sequencing Center for Infectious Disease"/>
            <person name="Wu L."/>
            <person name="Ma J."/>
        </authorList>
    </citation>
    <scope>NUCLEOTIDE SEQUENCE [LARGE SCALE GENOMIC DNA]</scope>
    <source>
        <strain evidence="3">JCM 16117</strain>
    </source>
</reference>
<keyword evidence="3" id="KW-1185">Reference proteome</keyword>
<sequence length="117" mass="12505">MTTADRIHRSLSTELPLEALPAELVMEGEPRTGFLELGAVSGAAYGLWELTAGTARDVEVDEVFVVLSGSCELSIGDGPFVTIGPGDVVTLREGDRTVWRTEAGLRKLYITAPDQAD</sequence>
<dbReference type="InterPro" id="IPR008579">
    <property type="entry name" value="UGlyAH_Cupin_dom"/>
</dbReference>
<dbReference type="PANTHER" id="PTHR40943:SF1">
    <property type="entry name" value="CYTOPLASMIC PROTEIN"/>
    <property type="match status" value="1"/>
</dbReference>
<dbReference type="Pfam" id="PF05899">
    <property type="entry name" value="Cupin_3"/>
    <property type="match status" value="1"/>
</dbReference>
<dbReference type="RefSeq" id="WP_259478963.1">
    <property type="nucleotide sequence ID" value="NZ_BAAAQY010000004.1"/>
</dbReference>
<dbReference type="InterPro" id="IPR014710">
    <property type="entry name" value="RmlC-like_jellyroll"/>
</dbReference>
<dbReference type="PANTHER" id="PTHR40943">
    <property type="entry name" value="CYTOPLASMIC PROTEIN-RELATED"/>
    <property type="match status" value="1"/>
</dbReference>
<evidence type="ECO:0000313" key="2">
    <source>
        <dbReference type="EMBL" id="GAA2230880.1"/>
    </source>
</evidence>
<name>A0ABP5QEA9_9MICO</name>
<gene>
    <name evidence="2" type="ORF">GCM10009851_14590</name>
</gene>
<accession>A0ABP5QEA9</accession>
<dbReference type="EMBL" id="BAAAQY010000004">
    <property type="protein sequence ID" value="GAA2230880.1"/>
    <property type="molecule type" value="Genomic_DNA"/>
</dbReference>
<comment type="caution">
    <text evidence="2">The sequence shown here is derived from an EMBL/GenBank/DDBJ whole genome shotgun (WGS) entry which is preliminary data.</text>
</comment>
<dbReference type="Proteomes" id="UP001500929">
    <property type="component" value="Unassembled WGS sequence"/>
</dbReference>
<dbReference type="InterPro" id="IPR011051">
    <property type="entry name" value="RmlC_Cupin_sf"/>
</dbReference>
<dbReference type="Gene3D" id="2.60.120.10">
    <property type="entry name" value="Jelly Rolls"/>
    <property type="match status" value="1"/>
</dbReference>
<evidence type="ECO:0000259" key="1">
    <source>
        <dbReference type="Pfam" id="PF05899"/>
    </source>
</evidence>
<organism evidence="2 3">
    <name type="scientific">Herbiconiux moechotypicola</name>
    <dbReference type="NCBI Taxonomy" id="637393"/>
    <lineage>
        <taxon>Bacteria</taxon>
        <taxon>Bacillati</taxon>
        <taxon>Actinomycetota</taxon>
        <taxon>Actinomycetes</taxon>
        <taxon>Micrococcales</taxon>
        <taxon>Microbacteriaceae</taxon>
        <taxon>Herbiconiux</taxon>
    </lineage>
</organism>